<evidence type="ECO:0000256" key="13">
    <source>
        <dbReference type="SAM" id="Coils"/>
    </source>
</evidence>
<keyword evidence="5" id="KW-0378">Hydrolase</keyword>
<sequence length="904" mass="103583">MSPTTKAVNISDAEQDSQDGPLVRMKVVKRARLVSSDEDEDITPPAKKQQLNGHNSASEDSSSMPDDEIIEKFIEMWEKVYPYMEKMEVLDVYKESKWDAQLTMAQLEKVNRIRKAEKKLQKIEEVISKKQKQAEIREEKKKQKAAEKELETMARTAMKQKLKARKAAWKVKAVRRTDDQDLEDEEDDFHFGGSKVYDSEDEDSGSEEDPKKAGDRQLVLKFFNEASVSELAAIGGCSKKKAEVIVQIRPFKDWKDIVYKFQTEKFITTDLLNNARTILHVRSTIQKLMKKCENIAKDMQSIVSRIVSGEEDAGISKQPDSLNPAMQLKSYQLIGLNWLVLMHEQGLNGVLADEMGLGKTVQAISFLSHIKEVENPDELSLIIVPSSTLDNWARELELWCPSLEVLQYHGTQDERRAIRCGIMNNNLEEEPDVILTTYNMVSTSTEDKALFKKLRFHTVVLDEAHMLKNMASQRYENLMKIKAQRRVLLTGTPLQNNLVELMSILIFVMPQLFDSKKEELKRVFSMFPKSDGESKGKFERERIQQAKRIMKPFFLRRLKCDVLKDLPAKHDEVIRVPMSKRQQDIYSDTVSVLSKRAQQHELELEQLDLKELTEVDDLEGTRTTVKNKDRDGSSNMVTTLRKIANHPLLIRKYYDDGKVKEIAKILKKTTHRESVLQYIVEDIAVMSDFEIHTTCGIYHSIKTHRLPDEMILDSGKFQQLDILLPKLKEEGSRVLIFSQFVILLNILEQYIILRGHKYLRFDGTTLVTERQDLIDQFTEEEDIFVFLLSTRAGGLGINLTAANTVIIHDIDFNPYNDKQAEDRCHRVGQTRPVKIIRLVSKDTIEEGMLEIAQDKLQLERDVTGLEDDQQKKGDVVTLLKAALGLVKTDGQSSSLASTSNSEPS</sequence>
<dbReference type="SUPFAM" id="SSF52540">
    <property type="entry name" value="P-loop containing nucleoside triphosphate hydrolases"/>
    <property type="match status" value="2"/>
</dbReference>
<evidence type="ECO:0000256" key="10">
    <source>
        <dbReference type="ARBA" id="ARBA00023242"/>
    </source>
</evidence>
<comment type="similarity">
    <text evidence="2">Belongs to the SNF2/RAD54 helicase family.</text>
</comment>
<comment type="subcellular location">
    <subcellularLocation>
        <location evidence="1">Nucleus</location>
    </subcellularLocation>
</comment>
<dbReference type="PROSITE" id="PS51192">
    <property type="entry name" value="HELICASE_ATP_BIND_1"/>
    <property type="match status" value="1"/>
</dbReference>
<comment type="caution">
    <text evidence="17">The sequence shown here is derived from an EMBL/GenBank/DDBJ whole genome shotgun (WGS) entry which is preliminary data.</text>
</comment>
<evidence type="ECO:0000256" key="14">
    <source>
        <dbReference type="SAM" id="MobiDB-lite"/>
    </source>
</evidence>
<name>A0AAW0WRH2_CHEQU</name>
<dbReference type="Gene3D" id="3.40.50.300">
    <property type="entry name" value="P-loop containing nucleotide triphosphate hydrolases"/>
    <property type="match status" value="1"/>
</dbReference>
<evidence type="ECO:0000256" key="1">
    <source>
        <dbReference type="ARBA" id="ARBA00004123"/>
    </source>
</evidence>
<evidence type="ECO:0000256" key="8">
    <source>
        <dbReference type="ARBA" id="ARBA00022853"/>
    </source>
</evidence>
<dbReference type="GO" id="GO:0005694">
    <property type="term" value="C:chromosome"/>
    <property type="evidence" value="ECO:0007669"/>
    <property type="project" value="UniProtKB-ARBA"/>
</dbReference>
<dbReference type="InterPro" id="IPR001650">
    <property type="entry name" value="Helicase_C-like"/>
</dbReference>
<dbReference type="CDD" id="cd18793">
    <property type="entry name" value="SF2_C_SNF"/>
    <property type="match status" value="1"/>
</dbReference>
<evidence type="ECO:0000259" key="16">
    <source>
        <dbReference type="PROSITE" id="PS51194"/>
    </source>
</evidence>
<evidence type="ECO:0000256" key="4">
    <source>
        <dbReference type="ARBA" id="ARBA00022741"/>
    </source>
</evidence>
<evidence type="ECO:0000313" key="17">
    <source>
        <dbReference type="EMBL" id="KAK8734846.1"/>
    </source>
</evidence>
<accession>A0AAW0WRH2</accession>
<evidence type="ECO:0000256" key="3">
    <source>
        <dbReference type="ARBA" id="ARBA00012551"/>
    </source>
</evidence>
<keyword evidence="13" id="KW-0175">Coiled coil</keyword>
<dbReference type="AlphaFoldDB" id="A0AAW0WRH2"/>
<keyword evidence="9" id="KW-0238">DNA-binding</keyword>
<keyword evidence="18" id="KW-1185">Reference proteome</keyword>
<dbReference type="Proteomes" id="UP001445076">
    <property type="component" value="Unassembled WGS sequence"/>
</dbReference>
<dbReference type="InterPro" id="IPR038718">
    <property type="entry name" value="SNF2-like_sf"/>
</dbReference>
<dbReference type="GO" id="GO:0006325">
    <property type="term" value="P:chromatin organization"/>
    <property type="evidence" value="ECO:0007669"/>
    <property type="project" value="UniProtKB-KW"/>
</dbReference>
<evidence type="ECO:0000256" key="12">
    <source>
        <dbReference type="ARBA" id="ARBA00069890"/>
    </source>
</evidence>
<dbReference type="Gene3D" id="3.40.50.10810">
    <property type="entry name" value="Tandem AAA-ATPase domain"/>
    <property type="match status" value="1"/>
</dbReference>
<keyword evidence="6" id="KW-0347">Helicase</keyword>
<feature type="coiled-coil region" evidence="13">
    <location>
        <begin position="113"/>
        <end position="156"/>
    </location>
</feature>
<keyword evidence="8" id="KW-0156">Chromatin regulator</keyword>
<dbReference type="PANTHER" id="PTHR10799">
    <property type="entry name" value="SNF2/RAD54 HELICASE FAMILY"/>
    <property type="match status" value="1"/>
</dbReference>
<keyword evidence="10" id="KW-0539">Nucleus</keyword>
<dbReference type="InterPro" id="IPR049730">
    <property type="entry name" value="SNF2/RAD54-like_C"/>
</dbReference>
<evidence type="ECO:0000256" key="11">
    <source>
        <dbReference type="ARBA" id="ARBA00059294"/>
    </source>
</evidence>
<evidence type="ECO:0000256" key="5">
    <source>
        <dbReference type="ARBA" id="ARBA00022801"/>
    </source>
</evidence>
<evidence type="ECO:0000256" key="6">
    <source>
        <dbReference type="ARBA" id="ARBA00022806"/>
    </source>
</evidence>
<dbReference type="SMART" id="SM00487">
    <property type="entry name" value="DEXDc"/>
    <property type="match status" value="1"/>
</dbReference>
<dbReference type="GO" id="GO:0003677">
    <property type="term" value="F:DNA binding"/>
    <property type="evidence" value="ECO:0007669"/>
    <property type="project" value="UniProtKB-KW"/>
</dbReference>
<dbReference type="GO" id="GO:0016787">
    <property type="term" value="F:hydrolase activity"/>
    <property type="evidence" value="ECO:0007669"/>
    <property type="project" value="UniProtKB-KW"/>
</dbReference>
<dbReference type="Pfam" id="PF00176">
    <property type="entry name" value="SNF2-rel_dom"/>
    <property type="match status" value="1"/>
</dbReference>
<evidence type="ECO:0000256" key="7">
    <source>
        <dbReference type="ARBA" id="ARBA00022840"/>
    </source>
</evidence>
<dbReference type="GO" id="GO:0005634">
    <property type="term" value="C:nucleus"/>
    <property type="evidence" value="ECO:0007669"/>
    <property type="project" value="UniProtKB-SubCell"/>
</dbReference>
<proteinExistence type="inferred from homology"/>
<dbReference type="EMBL" id="JARKIK010000049">
    <property type="protein sequence ID" value="KAK8734846.1"/>
    <property type="molecule type" value="Genomic_DNA"/>
</dbReference>
<gene>
    <name evidence="17" type="ORF">OTU49_005686</name>
</gene>
<feature type="domain" description="Helicase C-terminal" evidence="16">
    <location>
        <begin position="719"/>
        <end position="883"/>
    </location>
</feature>
<reference evidence="17 18" key="1">
    <citation type="journal article" date="2024" name="BMC Genomics">
        <title>Genome assembly of redclaw crayfish (Cherax quadricarinatus) provides insights into its immune adaptation and hypoxia tolerance.</title>
        <authorList>
            <person name="Liu Z."/>
            <person name="Zheng J."/>
            <person name="Li H."/>
            <person name="Fang K."/>
            <person name="Wang S."/>
            <person name="He J."/>
            <person name="Zhou D."/>
            <person name="Weng S."/>
            <person name="Chi M."/>
            <person name="Gu Z."/>
            <person name="He J."/>
            <person name="Li F."/>
            <person name="Wang M."/>
        </authorList>
    </citation>
    <scope>NUCLEOTIDE SEQUENCE [LARGE SCALE GENOMIC DNA]</scope>
    <source>
        <strain evidence="17">ZL_2023a</strain>
    </source>
</reference>
<dbReference type="InterPro" id="IPR000330">
    <property type="entry name" value="SNF2_N"/>
</dbReference>
<dbReference type="GO" id="GO:0003678">
    <property type="term" value="F:DNA helicase activity"/>
    <property type="evidence" value="ECO:0007669"/>
    <property type="project" value="UniProtKB-EC"/>
</dbReference>
<feature type="compositionally biased region" description="Polar residues" evidence="14">
    <location>
        <begin position="49"/>
        <end position="64"/>
    </location>
</feature>
<dbReference type="PROSITE" id="PS51194">
    <property type="entry name" value="HELICASE_CTER"/>
    <property type="match status" value="1"/>
</dbReference>
<dbReference type="EC" id="3.6.4.12" evidence="3"/>
<dbReference type="FunFam" id="3.40.50.10810:FF:000014">
    <property type="entry name" value="SWI/SNF-related matrix-associated actin-dependent regulator of chromatin subfamily A containing DEAD/H box 1"/>
    <property type="match status" value="1"/>
</dbReference>
<feature type="region of interest" description="Disordered" evidence="14">
    <location>
        <begin position="1"/>
        <end position="66"/>
    </location>
</feature>
<organism evidence="17 18">
    <name type="scientific">Cherax quadricarinatus</name>
    <name type="common">Australian red claw crayfish</name>
    <dbReference type="NCBI Taxonomy" id="27406"/>
    <lineage>
        <taxon>Eukaryota</taxon>
        <taxon>Metazoa</taxon>
        <taxon>Ecdysozoa</taxon>
        <taxon>Arthropoda</taxon>
        <taxon>Crustacea</taxon>
        <taxon>Multicrustacea</taxon>
        <taxon>Malacostraca</taxon>
        <taxon>Eumalacostraca</taxon>
        <taxon>Eucarida</taxon>
        <taxon>Decapoda</taxon>
        <taxon>Pleocyemata</taxon>
        <taxon>Astacidea</taxon>
        <taxon>Parastacoidea</taxon>
        <taxon>Parastacidae</taxon>
        <taxon>Cherax</taxon>
    </lineage>
</organism>
<feature type="domain" description="Helicase ATP-binding" evidence="15">
    <location>
        <begin position="340"/>
        <end position="511"/>
    </location>
</feature>
<keyword evidence="4" id="KW-0547">Nucleotide-binding</keyword>
<dbReference type="InterPro" id="IPR027417">
    <property type="entry name" value="P-loop_NTPase"/>
</dbReference>
<keyword evidence="7" id="KW-0067">ATP-binding</keyword>
<dbReference type="SMART" id="SM00490">
    <property type="entry name" value="HELICc"/>
    <property type="match status" value="1"/>
</dbReference>
<feature type="region of interest" description="Disordered" evidence="14">
    <location>
        <begin position="180"/>
        <end position="213"/>
    </location>
</feature>
<dbReference type="GO" id="GO:0005524">
    <property type="term" value="F:ATP binding"/>
    <property type="evidence" value="ECO:0007669"/>
    <property type="project" value="UniProtKB-KW"/>
</dbReference>
<evidence type="ECO:0000256" key="9">
    <source>
        <dbReference type="ARBA" id="ARBA00023125"/>
    </source>
</evidence>
<protein>
    <recommendedName>
        <fullName evidence="12">SWI/SNF-related matrix-associated actin-dependent regulator of chromatin subfamily A containing DEAD/H box 1 homolog</fullName>
        <ecNumber evidence="3">3.6.4.12</ecNumber>
    </recommendedName>
</protein>
<evidence type="ECO:0000259" key="15">
    <source>
        <dbReference type="PROSITE" id="PS51192"/>
    </source>
</evidence>
<evidence type="ECO:0000256" key="2">
    <source>
        <dbReference type="ARBA" id="ARBA00007025"/>
    </source>
</evidence>
<dbReference type="InterPro" id="IPR014001">
    <property type="entry name" value="Helicase_ATP-bd"/>
</dbReference>
<dbReference type="Pfam" id="PF00271">
    <property type="entry name" value="Helicase_C"/>
    <property type="match status" value="1"/>
</dbReference>
<evidence type="ECO:0000313" key="18">
    <source>
        <dbReference type="Proteomes" id="UP001445076"/>
    </source>
</evidence>
<comment type="function">
    <text evidence="11">DNA helicase that possesses intrinsic ATP-dependent nucleosome-remodeling activity and is both required for DNA repair and heterochromatin organization. Promotes DNA end resection of double-strand breaks (DSBs) following DNA damage: probably acts by weakening histone DNA interactions in nucleosomes flanking DSBs.</text>
</comment>